<evidence type="ECO:0000259" key="7">
    <source>
        <dbReference type="Pfam" id="PF04055"/>
    </source>
</evidence>
<evidence type="ECO:0000256" key="3">
    <source>
        <dbReference type="ARBA" id="ARBA00022723"/>
    </source>
</evidence>
<sequence>MLNVSLVWTAESWQSSRWKKSVVGFSRISTFTIERRVKMEFISRISDDTQRKQVPAAREVFLIEANEKIILFSGTAGFIMEISSEERARVNKLISRPSFNLQELSVLFPELDIDRLQVDPPVNDGVLSGNKGFQPDAAVLFPTLDCHLRCTYCYSSGGEQKIDMDRFVARATIDFIIRNAVGNHSEECGLEFHGGGEPTWNWPVFEFSLDYFEAQARKHGLLPAVSLATNGMLSLRQIDRIAACIPKVQVSLDGMADIQNVQRPTSTNKRSFPIVSHTVSALLGRGVAVTIHSVITERGIGRIPEIVRFFGENFPGAAVQIEPNFPCGRGSVTNERFPSTTLFVKGLIEAFKVAETLGVDITYSGVNPQLDQARNRFCGITVPNFIVTPTGLVTACNEVAEMKHPFAKYFIYGCLDRSTERFMFDYERIAWLHSYRSSRHPECGECLARFMCAGECLVKNMSAEGVSRPSLMNPRCMINRELTRFLVVDRIRNKKERR</sequence>
<evidence type="ECO:0000256" key="2">
    <source>
        <dbReference type="ARBA" id="ARBA00022691"/>
    </source>
</evidence>
<dbReference type="SFLD" id="SFLDG01067">
    <property type="entry name" value="SPASM/twitch_domain_containing"/>
    <property type="match status" value="1"/>
</dbReference>
<dbReference type="InterPro" id="IPR023885">
    <property type="entry name" value="4Fe4S-binding_SPASM_dom"/>
</dbReference>
<comment type="cofactor">
    <cofactor evidence="1">
        <name>[4Fe-4S] cluster</name>
        <dbReference type="ChEBI" id="CHEBI:49883"/>
    </cofactor>
</comment>
<dbReference type="Pfam" id="PF04055">
    <property type="entry name" value="Radical_SAM"/>
    <property type="match status" value="1"/>
</dbReference>
<name>A0A1F6BLI3_9BACT</name>
<dbReference type="PANTHER" id="PTHR43273:SF3">
    <property type="entry name" value="ANAEROBIC SULFATASE-MATURATING ENZYME HOMOLOG ASLB-RELATED"/>
    <property type="match status" value="1"/>
</dbReference>
<proteinExistence type="inferred from homology"/>
<keyword evidence="3" id="KW-0479">Metal-binding</keyword>
<dbReference type="InterPro" id="IPR058240">
    <property type="entry name" value="rSAM_sf"/>
</dbReference>
<dbReference type="Gene3D" id="3.20.20.70">
    <property type="entry name" value="Aldolase class I"/>
    <property type="match status" value="1"/>
</dbReference>
<dbReference type="InterPro" id="IPR007197">
    <property type="entry name" value="rSAM"/>
</dbReference>
<dbReference type="AlphaFoldDB" id="A0A1F6BLI3"/>
<dbReference type="GO" id="GO:0016491">
    <property type="term" value="F:oxidoreductase activity"/>
    <property type="evidence" value="ECO:0007669"/>
    <property type="project" value="InterPro"/>
</dbReference>
<keyword evidence="5" id="KW-0411">Iron-sulfur</keyword>
<evidence type="ECO:0000256" key="5">
    <source>
        <dbReference type="ARBA" id="ARBA00023014"/>
    </source>
</evidence>
<evidence type="ECO:0000313" key="8">
    <source>
        <dbReference type="EMBL" id="OGG37713.1"/>
    </source>
</evidence>
<organism evidence="8 9">
    <name type="scientific">Candidatus Jorgensenbacteria bacterium GWA1_54_12</name>
    <dbReference type="NCBI Taxonomy" id="1798468"/>
    <lineage>
        <taxon>Bacteria</taxon>
        <taxon>Candidatus Joergenseniibacteriota</taxon>
    </lineage>
</organism>
<dbReference type="GO" id="GO:0046872">
    <property type="term" value="F:metal ion binding"/>
    <property type="evidence" value="ECO:0007669"/>
    <property type="project" value="UniProtKB-KW"/>
</dbReference>
<dbReference type="SFLD" id="SFLDG01384">
    <property type="entry name" value="thioether_bond_formation_requi"/>
    <property type="match status" value="1"/>
</dbReference>
<reference evidence="8 9" key="1">
    <citation type="journal article" date="2016" name="Nat. Commun.">
        <title>Thousands of microbial genomes shed light on interconnected biogeochemical processes in an aquifer system.</title>
        <authorList>
            <person name="Anantharaman K."/>
            <person name="Brown C.T."/>
            <person name="Hug L.A."/>
            <person name="Sharon I."/>
            <person name="Castelle C.J."/>
            <person name="Probst A.J."/>
            <person name="Thomas B.C."/>
            <person name="Singh A."/>
            <person name="Wilkins M.J."/>
            <person name="Karaoz U."/>
            <person name="Brodie E.L."/>
            <person name="Williams K.H."/>
            <person name="Hubbard S.S."/>
            <person name="Banfield J.F."/>
        </authorList>
    </citation>
    <scope>NUCLEOTIDE SEQUENCE [LARGE SCALE GENOMIC DNA]</scope>
</reference>
<evidence type="ECO:0000256" key="4">
    <source>
        <dbReference type="ARBA" id="ARBA00023004"/>
    </source>
</evidence>
<dbReference type="STRING" id="1798468.A2110_01450"/>
<evidence type="ECO:0000256" key="1">
    <source>
        <dbReference type="ARBA" id="ARBA00001966"/>
    </source>
</evidence>
<dbReference type="SFLD" id="SFLDG01386">
    <property type="entry name" value="main_SPASM_domain-containing"/>
    <property type="match status" value="1"/>
</dbReference>
<comment type="similarity">
    <text evidence="6">Belongs to the radical SAM superfamily. Anaerobic sulfatase-maturating enzyme family.</text>
</comment>
<dbReference type="InterPro" id="IPR013785">
    <property type="entry name" value="Aldolase_TIM"/>
</dbReference>
<accession>A0A1F6BLI3</accession>
<evidence type="ECO:0000256" key="6">
    <source>
        <dbReference type="ARBA" id="ARBA00023601"/>
    </source>
</evidence>
<gene>
    <name evidence="8" type="ORF">A2110_01450</name>
</gene>
<evidence type="ECO:0000313" key="9">
    <source>
        <dbReference type="Proteomes" id="UP000176273"/>
    </source>
</evidence>
<keyword evidence="4" id="KW-0408">Iron</keyword>
<dbReference type="EMBL" id="MFKH01000004">
    <property type="protein sequence ID" value="OGG37713.1"/>
    <property type="molecule type" value="Genomic_DNA"/>
</dbReference>
<dbReference type="SUPFAM" id="SSF102114">
    <property type="entry name" value="Radical SAM enzymes"/>
    <property type="match status" value="1"/>
</dbReference>
<protein>
    <recommendedName>
        <fullName evidence="7">Radical SAM core domain-containing protein</fullName>
    </recommendedName>
</protein>
<comment type="caution">
    <text evidence="8">The sequence shown here is derived from an EMBL/GenBank/DDBJ whole genome shotgun (WGS) entry which is preliminary data.</text>
</comment>
<keyword evidence="2" id="KW-0949">S-adenosyl-L-methionine</keyword>
<dbReference type="GO" id="GO:0051536">
    <property type="term" value="F:iron-sulfur cluster binding"/>
    <property type="evidence" value="ECO:0007669"/>
    <property type="project" value="UniProtKB-KW"/>
</dbReference>
<dbReference type="InterPro" id="IPR023867">
    <property type="entry name" value="Sulphatase_maturase_rSAM"/>
</dbReference>
<dbReference type="PANTHER" id="PTHR43273">
    <property type="entry name" value="ANAEROBIC SULFATASE-MATURATING ENZYME HOMOLOG ASLB-RELATED"/>
    <property type="match status" value="1"/>
</dbReference>
<dbReference type="SFLD" id="SFLDS00029">
    <property type="entry name" value="Radical_SAM"/>
    <property type="match status" value="1"/>
</dbReference>
<dbReference type="NCBIfam" id="TIGR04085">
    <property type="entry name" value="rSAM_more_4Fe4S"/>
    <property type="match status" value="1"/>
</dbReference>
<feature type="domain" description="Radical SAM core" evidence="7">
    <location>
        <begin position="142"/>
        <end position="294"/>
    </location>
</feature>
<dbReference type="Proteomes" id="UP000176273">
    <property type="component" value="Unassembled WGS sequence"/>
</dbReference>